<accession>A0ABV8MQJ5</accession>
<dbReference type="RefSeq" id="WP_378163404.1">
    <property type="nucleotide sequence ID" value="NZ_JBHSBU010000001.1"/>
</dbReference>
<name>A0ABV8MQJ5_9NEIS</name>
<gene>
    <name evidence="1" type="ORF">ACFOW7_09280</name>
</gene>
<evidence type="ECO:0000313" key="2">
    <source>
        <dbReference type="Proteomes" id="UP001595791"/>
    </source>
</evidence>
<sequence length="111" mass="12658">MSKPYRVHLSVYPLGSSEPAKVLAAIRAAWVGPAWVRREDRGGAWFVQASAEAPFRPGETQSLFSERLSIAIWQRLGRYVKVVVDIASDDSDECQRRELAERDYLKLMRVH</sequence>
<dbReference type="Proteomes" id="UP001595791">
    <property type="component" value="Unassembled WGS sequence"/>
</dbReference>
<evidence type="ECO:0000313" key="1">
    <source>
        <dbReference type="EMBL" id="MFC4159540.1"/>
    </source>
</evidence>
<organism evidence="1 2">
    <name type="scientific">Chitinimonas lacunae</name>
    <dbReference type="NCBI Taxonomy" id="1963018"/>
    <lineage>
        <taxon>Bacteria</taxon>
        <taxon>Pseudomonadati</taxon>
        <taxon>Pseudomonadota</taxon>
        <taxon>Betaproteobacteria</taxon>
        <taxon>Neisseriales</taxon>
        <taxon>Chitinibacteraceae</taxon>
        <taxon>Chitinimonas</taxon>
    </lineage>
</organism>
<reference evidence="2" key="1">
    <citation type="journal article" date="2019" name="Int. J. Syst. Evol. Microbiol.">
        <title>The Global Catalogue of Microorganisms (GCM) 10K type strain sequencing project: providing services to taxonomists for standard genome sequencing and annotation.</title>
        <authorList>
            <consortium name="The Broad Institute Genomics Platform"/>
            <consortium name="The Broad Institute Genome Sequencing Center for Infectious Disease"/>
            <person name="Wu L."/>
            <person name="Ma J."/>
        </authorList>
    </citation>
    <scope>NUCLEOTIDE SEQUENCE [LARGE SCALE GENOMIC DNA]</scope>
    <source>
        <strain evidence="2">LMG 29894</strain>
    </source>
</reference>
<proteinExistence type="predicted"/>
<dbReference type="EMBL" id="JBHSBU010000001">
    <property type="protein sequence ID" value="MFC4159540.1"/>
    <property type="molecule type" value="Genomic_DNA"/>
</dbReference>
<protein>
    <submittedName>
        <fullName evidence="1">Uncharacterized protein</fullName>
    </submittedName>
</protein>
<keyword evidence="2" id="KW-1185">Reference proteome</keyword>
<comment type="caution">
    <text evidence="1">The sequence shown here is derived from an EMBL/GenBank/DDBJ whole genome shotgun (WGS) entry which is preliminary data.</text>
</comment>